<dbReference type="EMBL" id="CP093365">
    <property type="protein sequence ID" value="UQS83442.1"/>
    <property type="molecule type" value="Genomic_DNA"/>
</dbReference>
<sequence length="78" mass="9009">MKKKTFKSILKQNKAPQKLIYAQVSFSDGSTLRINVASDDQTAIARLKRQLRDKDGIFTDNNGRQFDLKKLVSYRFVD</sequence>
<gene>
    <name evidence="1" type="ORF">MOO47_06625</name>
</gene>
<name>A0ABY4PDU8_9LACO</name>
<reference evidence="1 2" key="1">
    <citation type="journal article" date="2022" name="Int. J. Syst. Evol. Microbiol.">
        <title>Apilactobacillus apisilvae sp. nov., Nicolia spurrieriana gen. nov. sp. nov., Bombilactobacillus folatiphilus sp. nov. and Bombilactobacillus thymidiniphilus sp. nov., four new lactic acid bacterial isolates from stingless bees Tetragonula carbonaria and Austroplebeia australis.</title>
        <authorList>
            <person name="Oliphant S.A."/>
            <person name="Watson-Haigh N.S."/>
            <person name="Sumby K.M."/>
            <person name="Gardner J."/>
            <person name="Groom S."/>
            <person name="Jiranek V."/>
        </authorList>
    </citation>
    <scope>NUCLEOTIDE SEQUENCE [LARGE SCALE GENOMIC DNA]</scope>
    <source>
        <strain evidence="1 2">SG4_A1</strain>
    </source>
</reference>
<proteinExistence type="predicted"/>
<dbReference type="Proteomes" id="UP000831947">
    <property type="component" value="Chromosome"/>
</dbReference>
<organism evidence="1 2">
    <name type="scientific">Bombilactobacillus thymidiniphilus</name>
    <dbReference type="NCBI Taxonomy" id="2923363"/>
    <lineage>
        <taxon>Bacteria</taxon>
        <taxon>Bacillati</taxon>
        <taxon>Bacillota</taxon>
        <taxon>Bacilli</taxon>
        <taxon>Lactobacillales</taxon>
        <taxon>Lactobacillaceae</taxon>
        <taxon>Bombilactobacillus</taxon>
    </lineage>
</organism>
<evidence type="ECO:0000313" key="1">
    <source>
        <dbReference type="EMBL" id="UQS83442.1"/>
    </source>
</evidence>
<evidence type="ECO:0008006" key="3">
    <source>
        <dbReference type="Google" id="ProtNLM"/>
    </source>
</evidence>
<protein>
    <recommendedName>
        <fullName evidence="3">DUF2922 family protein</fullName>
    </recommendedName>
</protein>
<evidence type="ECO:0000313" key="2">
    <source>
        <dbReference type="Proteomes" id="UP000831947"/>
    </source>
</evidence>
<dbReference type="RefSeq" id="WP_249512668.1">
    <property type="nucleotide sequence ID" value="NZ_CP093365.1"/>
</dbReference>
<accession>A0ABY4PDU8</accession>
<keyword evidence="2" id="KW-1185">Reference proteome</keyword>